<dbReference type="Gene3D" id="3.40.630.30">
    <property type="match status" value="1"/>
</dbReference>
<dbReference type="GeneID" id="19253159"/>
<dbReference type="SUPFAM" id="SSF55729">
    <property type="entry name" value="Acyl-CoA N-acyltransferases (Nat)"/>
    <property type="match status" value="1"/>
</dbReference>
<dbReference type="InterPro" id="IPR000182">
    <property type="entry name" value="GNAT_dom"/>
</dbReference>
<dbReference type="InterPro" id="IPR016181">
    <property type="entry name" value="Acyl_CoA_acyltransferase"/>
</dbReference>
<dbReference type="InterPro" id="IPR051908">
    <property type="entry name" value="Ribosomal_N-acetyltransferase"/>
</dbReference>
<dbReference type="GO" id="GO:0005737">
    <property type="term" value="C:cytoplasm"/>
    <property type="evidence" value="ECO:0007669"/>
    <property type="project" value="TreeGrafter"/>
</dbReference>
<dbReference type="PANTHER" id="PTHR43441">
    <property type="entry name" value="RIBOSOMAL-PROTEIN-SERINE ACETYLTRANSFERASE"/>
    <property type="match status" value="1"/>
</dbReference>
<dbReference type="eggNOG" id="ENOG502SC5M">
    <property type="taxonomic scope" value="Eukaryota"/>
</dbReference>
<keyword evidence="3" id="KW-0808">Transferase</keyword>
<dbReference type="Pfam" id="PF13302">
    <property type="entry name" value="Acetyltransf_3"/>
    <property type="match status" value="1"/>
</dbReference>
<gene>
    <name evidence="3" type="ORF">MAC_08848</name>
</gene>
<evidence type="ECO:0000256" key="1">
    <source>
        <dbReference type="SAM" id="MobiDB-lite"/>
    </source>
</evidence>
<dbReference type="OMA" id="WMPWAAN"/>
<evidence type="ECO:0000313" key="4">
    <source>
        <dbReference type="Proteomes" id="UP000002499"/>
    </source>
</evidence>
<evidence type="ECO:0000313" key="3">
    <source>
        <dbReference type="EMBL" id="EFY85088.1"/>
    </source>
</evidence>
<dbReference type="PROSITE" id="PS51186">
    <property type="entry name" value="GNAT"/>
    <property type="match status" value="1"/>
</dbReference>
<dbReference type="InParanoid" id="E9EG50"/>
<keyword evidence="4" id="KW-1185">Reference proteome</keyword>
<sequence length="234" mass="25230">MALLESMNLADPTNIAGHSSPAEGPDAASRPALSRQHEEHVTPPRTIRAPPERLVEGGLVLRRWKLSDAAELYAAASNSTVELARWMPWAADGYDLTKAQQFLDFTSKAWDNGETYDFAVIVDGRVSGSFGLMTPATKAPNTLEVGYWLANEATGRGFATRAASLLTRTAFEMGADHVQIRHDELNHRSGAIPHRLGFKSLGLIRLPAGKGGGKVVSLLWQKDVDSDTSAPPCG</sequence>
<protein>
    <submittedName>
        <fullName evidence="3">Acetyltransferase</fullName>
    </submittedName>
</protein>
<evidence type="ECO:0000259" key="2">
    <source>
        <dbReference type="PROSITE" id="PS51186"/>
    </source>
</evidence>
<dbReference type="KEGG" id="maw:19253159"/>
<proteinExistence type="predicted"/>
<feature type="domain" description="N-acetyltransferase" evidence="2">
    <location>
        <begin position="70"/>
        <end position="225"/>
    </location>
</feature>
<dbReference type="PANTHER" id="PTHR43441:SF2">
    <property type="entry name" value="FAMILY ACETYLTRANSFERASE, PUTATIVE (AFU_ORTHOLOGUE AFUA_7G00850)-RELATED"/>
    <property type="match status" value="1"/>
</dbReference>
<dbReference type="AlphaFoldDB" id="E9EG50"/>
<accession>E9EG50</accession>
<dbReference type="Proteomes" id="UP000002499">
    <property type="component" value="Unassembled WGS sequence"/>
</dbReference>
<name>E9EG50_METAQ</name>
<reference evidence="3 4" key="1">
    <citation type="journal article" date="2011" name="PLoS Genet.">
        <title>Genome sequencing and comparative transcriptomics of the model entomopathogenic fungi Metarhizium anisopliae and M. acridum.</title>
        <authorList>
            <person name="Gao Q."/>
            <person name="Jin K."/>
            <person name="Ying S.H."/>
            <person name="Zhang Y."/>
            <person name="Xiao G."/>
            <person name="Shang Y."/>
            <person name="Duan Z."/>
            <person name="Hu X."/>
            <person name="Xie X.Q."/>
            <person name="Zhou G."/>
            <person name="Peng G."/>
            <person name="Luo Z."/>
            <person name="Huang W."/>
            <person name="Wang B."/>
            <person name="Fang W."/>
            <person name="Wang S."/>
            <person name="Zhong Y."/>
            <person name="Ma L.J."/>
            <person name="St Leger R.J."/>
            <person name="Zhao G.P."/>
            <person name="Pei Y."/>
            <person name="Feng M.G."/>
            <person name="Xia Y."/>
            <person name="Wang C."/>
        </authorList>
    </citation>
    <scope>NUCLEOTIDE SEQUENCE [LARGE SCALE GENOMIC DNA]</scope>
    <source>
        <strain evidence="3 4">CQMa 102</strain>
    </source>
</reference>
<dbReference type="OrthoDB" id="630895at2759"/>
<dbReference type="GO" id="GO:1990189">
    <property type="term" value="F:protein N-terminal-serine acetyltransferase activity"/>
    <property type="evidence" value="ECO:0007669"/>
    <property type="project" value="TreeGrafter"/>
</dbReference>
<dbReference type="HOGENOM" id="CLU_013985_3_0_1"/>
<dbReference type="EMBL" id="GL698590">
    <property type="protein sequence ID" value="EFY85088.1"/>
    <property type="molecule type" value="Genomic_DNA"/>
</dbReference>
<dbReference type="RefSeq" id="XP_007815188.1">
    <property type="nucleotide sequence ID" value="XM_007816997.1"/>
</dbReference>
<dbReference type="GO" id="GO:0008999">
    <property type="term" value="F:protein-N-terminal-alanine acetyltransferase activity"/>
    <property type="evidence" value="ECO:0007669"/>
    <property type="project" value="TreeGrafter"/>
</dbReference>
<feature type="region of interest" description="Disordered" evidence="1">
    <location>
        <begin position="10"/>
        <end position="49"/>
    </location>
</feature>
<organism evidence="4">
    <name type="scientific">Metarhizium acridum (strain CQMa 102)</name>
    <dbReference type="NCBI Taxonomy" id="655827"/>
    <lineage>
        <taxon>Eukaryota</taxon>
        <taxon>Fungi</taxon>
        <taxon>Dikarya</taxon>
        <taxon>Ascomycota</taxon>
        <taxon>Pezizomycotina</taxon>
        <taxon>Sordariomycetes</taxon>
        <taxon>Hypocreomycetidae</taxon>
        <taxon>Hypocreales</taxon>
        <taxon>Clavicipitaceae</taxon>
        <taxon>Metarhizium</taxon>
    </lineage>
</organism>